<evidence type="ECO:0000256" key="13">
    <source>
        <dbReference type="SAM" id="MobiDB-lite"/>
    </source>
</evidence>
<comment type="function">
    <text evidence="2">Tetrapolymerization of the monopyrrole PBG into the hydroxymethylbilane pre-uroporphyrinogen in several discrete steps.</text>
</comment>
<organism evidence="16 17">
    <name type="scientific">Calycina marina</name>
    <dbReference type="NCBI Taxonomy" id="1763456"/>
    <lineage>
        <taxon>Eukaryota</taxon>
        <taxon>Fungi</taxon>
        <taxon>Dikarya</taxon>
        <taxon>Ascomycota</taxon>
        <taxon>Pezizomycotina</taxon>
        <taxon>Leotiomycetes</taxon>
        <taxon>Helotiales</taxon>
        <taxon>Pezizellaceae</taxon>
        <taxon>Calycina</taxon>
    </lineage>
</organism>
<dbReference type="FunFam" id="3.40.190.10:FF:000086">
    <property type="entry name" value="Probable porphobilinogen deaminase"/>
    <property type="match status" value="1"/>
</dbReference>
<feature type="compositionally biased region" description="Basic and acidic residues" evidence="13">
    <location>
        <begin position="1"/>
        <end position="10"/>
    </location>
</feature>
<gene>
    <name evidence="16" type="ORF">BJ878DRAFT_486165</name>
</gene>
<evidence type="ECO:0000256" key="8">
    <source>
        <dbReference type="ARBA" id="ARBA00023133"/>
    </source>
</evidence>
<dbReference type="InterPro" id="IPR022419">
    <property type="entry name" value="Porphobilin_deaminase_cofac_BS"/>
</dbReference>
<dbReference type="NCBIfam" id="TIGR00212">
    <property type="entry name" value="hemC"/>
    <property type="match status" value="1"/>
</dbReference>
<evidence type="ECO:0000256" key="11">
    <source>
        <dbReference type="ARBA" id="ARBA00033064"/>
    </source>
</evidence>
<feature type="region of interest" description="Disordered" evidence="13">
    <location>
        <begin position="1"/>
        <end position="23"/>
    </location>
</feature>
<comment type="catalytic activity">
    <reaction evidence="12">
        <text>4 porphobilinogen + H2O = hydroxymethylbilane + 4 NH4(+)</text>
        <dbReference type="Rhea" id="RHEA:13185"/>
        <dbReference type="ChEBI" id="CHEBI:15377"/>
        <dbReference type="ChEBI" id="CHEBI:28938"/>
        <dbReference type="ChEBI" id="CHEBI:57845"/>
        <dbReference type="ChEBI" id="CHEBI:58126"/>
        <dbReference type="EC" id="2.5.1.61"/>
    </reaction>
</comment>
<protein>
    <recommendedName>
        <fullName evidence="6">Porphobilinogen deaminase</fullName>
        <ecNumber evidence="5">2.5.1.61</ecNumber>
    </recommendedName>
    <alternativeName>
        <fullName evidence="11">Hydroxymethylbilane synthase</fullName>
    </alternativeName>
    <alternativeName>
        <fullName evidence="10">Pre-uroporphyrinogen synthase</fullName>
    </alternativeName>
</protein>
<dbReference type="Pfam" id="PF01379">
    <property type="entry name" value="Porphobil_deam"/>
    <property type="match status" value="1"/>
</dbReference>
<dbReference type="PRINTS" id="PR00151">
    <property type="entry name" value="PORPHBDMNASE"/>
</dbReference>
<evidence type="ECO:0000256" key="5">
    <source>
        <dbReference type="ARBA" id="ARBA00012655"/>
    </source>
</evidence>
<comment type="pathway">
    <text evidence="3">Porphyrin-containing compound metabolism; protoporphyrin-IX biosynthesis; coproporphyrinogen-III from 5-aminolevulinate: step 2/4.</text>
</comment>
<feature type="domain" description="Porphobilinogen deaminase C-terminal" evidence="15">
    <location>
        <begin position="274"/>
        <end position="345"/>
    </location>
</feature>
<dbReference type="FunFam" id="3.30.160.40:FF:000002">
    <property type="entry name" value="Porphobilinogen deaminase"/>
    <property type="match status" value="1"/>
</dbReference>
<evidence type="ECO:0000259" key="14">
    <source>
        <dbReference type="Pfam" id="PF01379"/>
    </source>
</evidence>
<dbReference type="GO" id="GO:0006783">
    <property type="term" value="P:heme biosynthetic process"/>
    <property type="evidence" value="ECO:0007669"/>
    <property type="project" value="UniProtKB-KW"/>
</dbReference>
<dbReference type="InterPro" id="IPR022418">
    <property type="entry name" value="Porphobilinogen_deaminase_C"/>
</dbReference>
<dbReference type="EC" id="2.5.1.61" evidence="5"/>
<evidence type="ECO:0000259" key="15">
    <source>
        <dbReference type="Pfam" id="PF03900"/>
    </source>
</evidence>
<dbReference type="PANTHER" id="PTHR11557">
    <property type="entry name" value="PORPHOBILINOGEN DEAMINASE"/>
    <property type="match status" value="1"/>
</dbReference>
<proteinExistence type="inferred from homology"/>
<dbReference type="InterPro" id="IPR000860">
    <property type="entry name" value="HemC"/>
</dbReference>
<sequence length="366" mass="39872">MATHEQKESTSSRTPLDPTLNVSEKSPAIHLPHKSNASGPRKINIGTRKSALAVVQAELVCNHLTKNYPDIEFEIHAMSTMGDKNQTTALSEFGAKSLWTYELESQLLDGRLDMVVHCLKDMPTQLPEKCAIGCIMEREDPRDVVVMKKGLEYKSLAELPPGSVVGTSSVRRSAQVKSKYPELKFKDVRGNIGTRLAKLDAEDSEYSCLVLAAAGILRMDWGSRITQYLDSKTEGGGMLYAVGQGALAIEVREGDDKITEVLSTLSNEESTLAGTAERSLMRRLEGGCSVPIGVEATWIEKGKLLIKSIVVSLDGVESAEAERLDEVLTVKDAEEFGKTLAQDLVENGAGTILDKINATRPAIKPW</sequence>
<reference evidence="16" key="1">
    <citation type="journal article" date="2021" name="IMA Fungus">
        <title>Genomic characterization of three marine fungi, including Emericellopsis atlantica sp. nov. with signatures of a generalist lifestyle and marine biomass degradation.</title>
        <authorList>
            <person name="Hagestad O.C."/>
            <person name="Hou L."/>
            <person name="Andersen J.H."/>
            <person name="Hansen E.H."/>
            <person name="Altermark B."/>
            <person name="Li C."/>
            <person name="Kuhnert E."/>
            <person name="Cox R.J."/>
            <person name="Crous P.W."/>
            <person name="Spatafora J.W."/>
            <person name="Lail K."/>
            <person name="Amirebrahimi M."/>
            <person name="Lipzen A."/>
            <person name="Pangilinan J."/>
            <person name="Andreopoulos W."/>
            <person name="Hayes R.D."/>
            <person name="Ng V."/>
            <person name="Grigoriev I.V."/>
            <person name="Jackson S.A."/>
            <person name="Sutton T.D.S."/>
            <person name="Dobson A.D.W."/>
            <person name="Rama T."/>
        </authorList>
    </citation>
    <scope>NUCLEOTIDE SEQUENCE</scope>
    <source>
        <strain evidence="16">TRa3180A</strain>
    </source>
</reference>
<dbReference type="OrthoDB" id="564646at2759"/>
<evidence type="ECO:0000256" key="2">
    <source>
        <dbReference type="ARBA" id="ARBA00002869"/>
    </source>
</evidence>
<dbReference type="GO" id="GO:0005737">
    <property type="term" value="C:cytoplasm"/>
    <property type="evidence" value="ECO:0007669"/>
    <property type="project" value="TreeGrafter"/>
</dbReference>
<comment type="similarity">
    <text evidence="4">Belongs to the HMBS family.</text>
</comment>
<evidence type="ECO:0000256" key="3">
    <source>
        <dbReference type="ARBA" id="ARBA00004735"/>
    </source>
</evidence>
<dbReference type="PIRSF" id="PIRSF001438">
    <property type="entry name" value="4pyrrol_synth_OHMeBilane_synth"/>
    <property type="match status" value="1"/>
</dbReference>
<keyword evidence="9" id="KW-0627">Porphyrin biosynthesis</keyword>
<dbReference type="FunFam" id="3.40.190.10:FF:000005">
    <property type="entry name" value="Porphobilinogen deaminase"/>
    <property type="match status" value="1"/>
</dbReference>
<dbReference type="CDD" id="cd13645">
    <property type="entry name" value="PBP2_HuPBGD_like"/>
    <property type="match status" value="1"/>
</dbReference>
<dbReference type="SUPFAM" id="SSF53850">
    <property type="entry name" value="Periplasmic binding protein-like II"/>
    <property type="match status" value="1"/>
</dbReference>
<feature type="compositionally biased region" description="Polar residues" evidence="13">
    <location>
        <begin position="11"/>
        <end position="23"/>
    </location>
</feature>
<evidence type="ECO:0000256" key="9">
    <source>
        <dbReference type="ARBA" id="ARBA00023244"/>
    </source>
</evidence>
<feature type="domain" description="Porphobilinogen deaminase N-terminal" evidence="14">
    <location>
        <begin position="43"/>
        <end position="259"/>
    </location>
</feature>
<dbReference type="SUPFAM" id="SSF54782">
    <property type="entry name" value="Porphobilinogen deaminase (hydroxymethylbilane synthase), C-terminal domain"/>
    <property type="match status" value="1"/>
</dbReference>
<dbReference type="Pfam" id="PF03900">
    <property type="entry name" value="Porphobil_deamC"/>
    <property type="match status" value="1"/>
</dbReference>
<dbReference type="InterPro" id="IPR036803">
    <property type="entry name" value="Porphobilinogen_deaminase_C_sf"/>
</dbReference>
<evidence type="ECO:0000313" key="17">
    <source>
        <dbReference type="Proteomes" id="UP000887226"/>
    </source>
</evidence>
<dbReference type="Proteomes" id="UP000887226">
    <property type="component" value="Unassembled WGS sequence"/>
</dbReference>
<dbReference type="EMBL" id="MU253741">
    <property type="protein sequence ID" value="KAG9248966.1"/>
    <property type="molecule type" value="Genomic_DNA"/>
</dbReference>
<dbReference type="Gene3D" id="3.40.190.10">
    <property type="entry name" value="Periplasmic binding protein-like II"/>
    <property type="match status" value="2"/>
</dbReference>
<dbReference type="InterPro" id="IPR022417">
    <property type="entry name" value="Porphobilin_deaminase_N"/>
</dbReference>
<dbReference type="Gene3D" id="3.30.160.40">
    <property type="entry name" value="Porphobilinogen deaminase, C-terminal domain"/>
    <property type="match status" value="1"/>
</dbReference>
<dbReference type="AlphaFoldDB" id="A0A9P7ZBQ0"/>
<dbReference type="GO" id="GO:0004418">
    <property type="term" value="F:hydroxymethylbilane synthase activity"/>
    <property type="evidence" value="ECO:0007669"/>
    <property type="project" value="UniProtKB-EC"/>
</dbReference>
<keyword evidence="17" id="KW-1185">Reference proteome</keyword>
<evidence type="ECO:0000256" key="7">
    <source>
        <dbReference type="ARBA" id="ARBA00022679"/>
    </source>
</evidence>
<keyword evidence="8" id="KW-0350">Heme biosynthesis</keyword>
<evidence type="ECO:0000256" key="4">
    <source>
        <dbReference type="ARBA" id="ARBA00005638"/>
    </source>
</evidence>
<name>A0A9P7ZBQ0_9HELO</name>
<evidence type="ECO:0000313" key="16">
    <source>
        <dbReference type="EMBL" id="KAG9248966.1"/>
    </source>
</evidence>
<keyword evidence="7" id="KW-0808">Transferase</keyword>
<dbReference type="PANTHER" id="PTHR11557:SF0">
    <property type="entry name" value="PORPHOBILINOGEN DEAMINASE"/>
    <property type="match status" value="1"/>
</dbReference>
<comment type="cofactor">
    <cofactor evidence="1">
        <name>dipyrromethane</name>
        <dbReference type="ChEBI" id="CHEBI:60342"/>
    </cofactor>
</comment>
<accession>A0A9P7ZBQ0</accession>
<evidence type="ECO:0000256" key="6">
    <source>
        <dbReference type="ARBA" id="ARBA00016519"/>
    </source>
</evidence>
<dbReference type="HAMAP" id="MF_00260">
    <property type="entry name" value="Porphobil_deam"/>
    <property type="match status" value="1"/>
</dbReference>
<comment type="caution">
    <text evidence="16">The sequence shown here is derived from an EMBL/GenBank/DDBJ whole genome shotgun (WGS) entry which is preliminary data.</text>
</comment>
<evidence type="ECO:0000256" key="1">
    <source>
        <dbReference type="ARBA" id="ARBA00001916"/>
    </source>
</evidence>
<evidence type="ECO:0000256" key="12">
    <source>
        <dbReference type="ARBA" id="ARBA00048169"/>
    </source>
</evidence>
<dbReference type="PROSITE" id="PS00533">
    <property type="entry name" value="PORPHOBILINOGEN_DEAM"/>
    <property type="match status" value="1"/>
</dbReference>
<evidence type="ECO:0000256" key="10">
    <source>
        <dbReference type="ARBA" id="ARBA00030685"/>
    </source>
</evidence>